<evidence type="ECO:0000313" key="4">
    <source>
        <dbReference type="EMBL" id="WVZ50454.1"/>
    </source>
</evidence>
<feature type="domain" description="NB-ARC" evidence="2">
    <location>
        <begin position="247"/>
        <end position="402"/>
    </location>
</feature>
<dbReference type="Gene3D" id="3.40.50.300">
    <property type="entry name" value="P-loop containing nucleotide triphosphate hydrolases"/>
    <property type="match status" value="3"/>
</dbReference>
<dbReference type="InterPro" id="IPR002182">
    <property type="entry name" value="NB-ARC"/>
</dbReference>
<feature type="domain" description="Disease resistance R13L4/SHOC-2-like LRR" evidence="3">
    <location>
        <begin position="858"/>
        <end position="998"/>
    </location>
</feature>
<dbReference type="GO" id="GO:0098542">
    <property type="term" value="P:defense response to other organism"/>
    <property type="evidence" value="ECO:0007669"/>
    <property type="project" value="TreeGrafter"/>
</dbReference>
<evidence type="ECO:0000259" key="2">
    <source>
        <dbReference type="Pfam" id="PF00931"/>
    </source>
</evidence>
<feature type="domain" description="NB-ARC" evidence="2">
    <location>
        <begin position="452"/>
        <end position="604"/>
    </location>
</feature>
<dbReference type="InterPro" id="IPR044974">
    <property type="entry name" value="Disease_R_plants"/>
</dbReference>
<evidence type="ECO:0000256" key="1">
    <source>
        <dbReference type="ARBA" id="ARBA00022737"/>
    </source>
</evidence>
<dbReference type="PANTHER" id="PTHR23155:SF1135">
    <property type="entry name" value="OS08G0246300 PROTEIN"/>
    <property type="match status" value="1"/>
</dbReference>
<dbReference type="EMBL" id="CP144745">
    <property type="protein sequence ID" value="WVZ50454.1"/>
    <property type="molecule type" value="Genomic_DNA"/>
</dbReference>
<dbReference type="GO" id="GO:0043531">
    <property type="term" value="F:ADP binding"/>
    <property type="evidence" value="ECO:0007669"/>
    <property type="project" value="InterPro"/>
</dbReference>
<keyword evidence="5" id="KW-1185">Reference proteome</keyword>
<dbReference type="Proteomes" id="UP001341281">
    <property type="component" value="Chromosome 01"/>
</dbReference>
<evidence type="ECO:0008006" key="6">
    <source>
        <dbReference type="Google" id="ProtNLM"/>
    </source>
</evidence>
<dbReference type="PANTHER" id="PTHR23155">
    <property type="entry name" value="DISEASE RESISTANCE PROTEIN RP"/>
    <property type="match status" value="1"/>
</dbReference>
<organism evidence="4 5">
    <name type="scientific">Paspalum notatum var. saurae</name>
    <dbReference type="NCBI Taxonomy" id="547442"/>
    <lineage>
        <taxon>Eukaryota</taxon>
        <taxon>Viridiplantae</taxon>
        <taxon>Streptophyta</taxon>
        <taxon>Embryophyta</taxon>
        <taxon>Tracheophyta</taxon>
        <taxon>Spermatophyta</taxon>
        <taxon>Magnoliopsida</taxon>
        <taxon>Liliopsida</taxon>
        <taxon>Poales</taxon>
        <taxon>Poaceae</taxon>
        <taxon>PACMAD clade</taxon>
        <taxon>Panicoideae</taxon>
        <taxon>Andropogonodae</taxon>
        <taxon>Paspaleae</taxon>
        <taxon>Paspalinae</taxon>
        <taxon>Paspalum</taxon>
    </lineage>
</organism>
<evidence type="ECO:0000259" key="3">
    <source>
        <dbReference type="Pfam" id="PF23598"/>
    </source>
</evidence>
<dbReference type="SUPFAM" id="SSF52540">
    <property type="entry name" value="P-loop containing nucleoside triphosphate hydrolases"/>
    <property type="match status" value="3"/>
</dbReference>
<dbReference type="Pfam" id="PF23598">
    <property type="entry name" value="LRR_14"/>
    <property type="match status" value="1"/>
</dbReference>
<sequence length="1469" mass="163843">MRSTRYNLMSDAGSKAEAQMQPALDGANSRAQDLFVKETEADMDQIAVMQLKCLIATANVDLQVVSVCGTGGDDDLGLTSIVRRVYEDPEICSQFKCRAWVKLVHPFNSHEFVKNLADQFYTRTHRKPRVALVEQDFVTRIEAPAKTIVEEFTNQVNAQKYLIILEDLSSMAQWDAARMYQPDMKNGSRIIVSARQRELASLCVGRPYRVSPIRQFSPNHSVLVFFKDSSTKLDNGLDSGAEELEEMIDSACGKTNKQATPVVSVWRKSGNGESSLVRDVYESCKLNEKFDRYAWVHVPQPFEIVVFCQSLASQLDSPLGDVDDVHSMVIKCRDLLHGKRSLLVIDGLESVNQWESIRVISDSSLGCIVVVTWQESVARHCATNVASDSTQINNAPLIFEEKGIQNNNNQGSSGGCLPSLGAASDQLKNCYLPGRHSEVIQLEQQITSASSTGACHVVSVWGISGVGKSRLVRTVYYRCLFNRNFEMYAWVHAPTEPKIEDFCKNLLSAMWPAKAATKDFDPLNKCRDLLHKHHCLLVIDRLESKDSWEYVKSRLSLSDSRSCIVVTTRDVNVATHSAMNGAVFHIKGLESDAALDMFKDKECRMASGTSHLDQDTMGGAKKIFDGCGRLCTATDALSSYLASKPDIKQAMRYLENNFTNELKVKLELGSLKASLDEILSSFRGCPQVVKKCCFYLSVFPQGSIICRSRLLRRWIAEGYSEGTDSSSQMEYAKKLFDKLADLGIIGQQPNNVSAAVAGDKKKASREIYSLIVEYIISCETEESILVPLEISVLKGESNLKPERVGQHLAITSCWRRKKLVFDTLDLSRLRSLTVSGKWQAFLITDKMRRALRVLDLEGSLRQLQTLDIRGTGVAVLPQSIVKLQKLQYFCARTRTNGGQIGAKMPKGIGRLTALRKLGAVHGGAAHLAELQNLEQLESLHVSLSQTNRPNKLLPLCGQSLKLRFPKNLMKLKLYMPEYSLCREDILTIRNLEKMRTLCIHVKAIDGGLLNFLLDQGGAGNSSDDQRLGQLNKVIKIVCDSDSLEYDNVTTSEQPKLSLEMPTYCLTEKDILAIGKVEKLHTLCIRVEKIEVGLAKVLPCMRQRDGACCSSAQPGQLKVIHIACTLGSLKYDGAALERPMLTLEMPTCSLTPEDIVGIGSQAKMHLCITAKDIDGGLLNLLLAQGGAGSTLAQCFGQPKVIEIACRSGRLKYDGAVFKQHKIILEMPASFLTPQDILGMEKVKNMHSLRIIVNGVHGGLLSVFLNQGGAGTIPQLFRQLKVLEIICYPESLTYDGEVLEQPKLTLHCNSMTQWGMDQYLGKLKGLHTLSLHLIDGKDLTFSDHFCQLKALEISCCSRLYVEFAEQAMKELELLKFGCFSVSAWEIFGLEFLPSLKEVCLQGPFLYRFRENLQSQLDHHQKKPVLKLEQQETVCLQGPFHYEFRENLQSQLDRHQKKPVLKLEQQETCPIM</sequence>
<dbReference type="InterPro" id="IPR027417">
    <property type="entry name" value="P-loop_NTPase"/>
</dbReference>
<dbReference type="SUPFAM" id="SSF52058">
    <property type="entry name" value="L domain-like"/>
    <property type="match status" value="1"/>
</dbReference>
<evidence type="ECO:0000313" key="5">
    <source>
        <dbReference type="Proteomes" id="UP001341281"/>
    </source>
</evidence>
<gene>
    <name evidence="4" type="ORF">U9M48_001705</name>
</gene>
<reference evidence="4 5" key="1">
    <citation type="submission" date="2024-02" db="EMBL/GenBank/DDBJ databases">
        <title>High-quality chromosome-scale genome assembly of Pensacola bahiagrass (Paspalum notatum Flugge var. saurae).</title>
        <authorList>
            <person name="Vega J.M."/>
            <person name="Podio M."/>
            <person name="Orjuela J."/>
            <person name="Siena L.A."/>
            <person name="Pessino S.C."/>
            <person name="Combes M.C."/>
            <person name="Mariac C."/>
            <person name="Albertini E."/>
            <person name="Pupilli F."/>
            <person name="Ortiz J.P.A."/>
            <person name="Leblanc O."/>
        </authorList>
    </citation>
    <scope>NUCLEOTIDE SEQUENCE [LARGE SCALE GENOMIC DNA]</scope>
    <source>
        <strain evidence="4">R1</strain>
        <tissue evidence="4">Leaf</tissue>
    </source>
</reference>
<dbReference type="Pfam" id="PF00931">
    <property type="entry name" value="NB-ARC"/>
    <property type="match status" value="3"/>
</dbReference>
<accession>A0AAQ3PJU9</accession>
<protein>
    <recommendedName>
        <fullName evidence="6">Disease resistance protein RPM1</fullName>
    </recommendedName>
</protein>
<feature type="domain" description="NB-ARC" evidence="2">
    <location>
        <begin position="59"/>
        <end position="225"/>
    </location>
</feature>
<keyword evidence="1" id="KW-0677">Repeat</keyword>
<name>A0AAQ3PJU9_PASNO</name>
<dbReference type="InterPro" id="IPR055414">
    <property type="entry name" value="LRR_R13L4/SHOC2-like"/>
</dbReference>
<proteinExistence type="predicted"/>
<dbReference type="Gene3D" id="3.80.10.10">
    <property type="entry name" value="Ribonuclease Inhibitor"/>
    <property type="match status" value="1"/>
</dbReference>
<dbReference type="InterPro" id="IPR032675">
    <property type="entry name" value="LRR_dom_sf"/>
</dbReference>